<dbReference type="Pfam" id="PF14737">
    <property type="entry name" value="DUF4470"/>
    <property type="match status" value="1"/>
</dbReference>
<evidence type="ECO:0000313" key="8">
    <source>
        <dbReference type="Proteomes" id="UP000054248"/>
    </source>
</evidence>
<evidence type="ECO:0000259" key="6">
    <source>
        <dbReference type="PROSITE" id="PS50865"/>
    </source>
</evidence>
<accession>A0A0C3QBD6</accession>
<keyword evidence="5" id="KW-0812">Transmembrane</keyword>
<dbReference type="Pfam" id="PF01753">
    <property type="entry name" value="zf-MYND"/>
    <property type="match status" value="1"/>
</dbReference>
<keyword evidence="2 4" id="KW-0863">Zinc-finger</keyword>
<keyword evidence="1" id="KW-0479">Metal-binding</keyword>
<dbReference type="InterPro" id="IPR002893">
    <property type="entry name" value="Znf_MYND"/>
</dbReference>
<dbReference type="EMBL" id="KN823003">
    <property type="protein sequence ID" value="KIO27790.1"/>
    <property type="molecule type" value="Genomic_DNA"/>
</dbReference>
<dbReference type="PROSITE" id="PS50865">
    <property type="entry name" value="ZF_MYND_2"/>
    <property type="match status" value="1"/>
</dbReference>
<dbReference type="SUPFAM" id="SSF144232">
    <property type="entry name" value="HIT/MYND zinc finger-like"/>
    <property type="match status" value="1"/>
</dbReference>
<evidence type="ECO:0000313" key="7">
    <source>
        <dbReference type="EMBL" id="KIO27790.1"/>
    </source>
</evidence>
<keyword evidence="3" id="KW-0862">Zinc</keyword>
<dbReference type="Proteomes" id="UP000054248">
    <property type="component" value="Unassembled WGS sequence"/>
</dbReference>
<dbReference type="InterPro" id="IPR027974">
    <property type="entry name" value="DUF4470"/>
</dbReference>
<reference evidence="7 8" key="1">
    <citation type="submission" date="2014-04" db="EMBL/GenBank/DDBJ databases">
        <authorList>
            <consortium name="DOE Joint Genome Institute"/>
            <person name="Kuo A."/>
            <person name="Girlanda M."/>
            <person name="Perotto S."/>
            <person name="Kohler A."/>
            <person name="Nagy L.G."/>
            <person name="Floudas D."/>
            <person name="Copeland A."/>
            <person name="Barry K.W."/>
            <person name="Cichocki N."/>
            <person name="Veneault-Fourrey C."/>
            <person name="LaButti K."/>
            <person name="Lindquist E.A."/>
            <person name="Lipzen A."/>
            <person name="Lundell T."/>
            <person name="Morin E."/>
            <person name="Murat C."/>
            <person name="Sun H."/>
            <person name="Tunlid A."/>
            <person name="Henrissat B."/>
            <person name="Grigoriev I.V."/>
            <person name="Hibbett D.S."/>
            <person name="Martin F."/>
            <person name="Nordberg H.P."/>
            <person name="Cantor M.N."/>
            <person name="Hua S.X."/>
        </authorList>
    </citation>
    <scope>NUCLEOTIDE SEQUENCE [LARGE SCALE GENOMIC DNA]</scope>
    <source>
        <strain evidence="7 8">MUT 4182</strain>
    </source>
</reference>
<organism evidence="7 8">
    <name type="scientific">Tulasnella calospora MUT 4182</name>
    <dbReference type="NCBI Taxonomy" id="1051891"/>
    <lineage>
        <taxon>Eukaryota</taxon>
        <taxon>Fungi</taxon>
        <taxon>Dikarya</taxon>
        <taxon>Basidiomycota</taxon>
        <taxon>Agaricomycotina</taxon>
        <taxon>Agaricomycetes</taxon>
        <taxon>Cantharellales</taxon>
        <taxon>Tulasnellaceae</taxon>
        <taxon>Tulasnella</taxon>
    </lineage>
</organism>
<keyword evidence="5" id="KW-0472">Membrane</keyword>
<sequence>MSQNGKFRDLRKRHVVFQVQLEFPVVGSLAAIMNSEQLGSDPYGRPLATWTCARPQNSQGTVSACPNIGVLLCSKCHQVKYCSRECLNAHRKQHKKICSSSYASKDWSPAFERERRPAAWMTNGPADAAPFSFGKAGNYLWGNVPAFDALNVAMNEGAAVKNQDIALCFAGDLRNIIKTINGLPSDYTGKCTLVANDFHPLVAVRNAVVLCMLLSPSGLSEEAVAEVALHLLYSSKITTAQDSFLQLWISRLECIEQERPDLCTSQIFLSSHCTLEWAYPPEVGALLTSLRTAAYPTSKAEADRRRIMLAPERIDYRERYYTCLRPRHRVGFAHQRQTGVLLPIGQPINSFSTANRLLYSEDGDWLLKDNASPASAWPPLEVEAMRKKLNLPEEDYIGNLFFYIKDQLTEFARRVRRFNMVVFLFAVDLRVLPEFLDAADMGDLRFDRIETSNVMDTVGPSAIISAWGPRLNRRNPYSTLLMYSMNWAFHVSGGMAESQGRRSLTRNMMELVSYLGLREGVRYAKLPTISMLLSNLGAFFDTRSPFRWYLRLNGVARASWSAGVKERKAPRILPPRFGVEIEEFDSPRITITREQFYFTGHILFPTWHERFVEFGVGRVSILDLALSFLVPSTILWSVLILLIGYFLRRFLPTSWLSLVPFM</sequence>
<gene>
    <name evidence="7" type="ORF">M407DRAFT_22964</name>
</gene>
<dbReference type="Gene3D" id="6.10.140.2220">
    <property type="match status" value="1"/>
</dbReference>
<dbReference type="GO" id="GO:0008270">
    <property type="term" value="F:zinc ion binding"/>
    <property type="evidence" value="ECO:0007669"/>
    <property type="project" value="UniProtKB-KW"/>
</dbReference>
<dbReference type="STRING" id="1051891.A0A0C3QBD6"/>
<evidence type="ECO:0000256" key="2">
    <source>
        <dbReference type="ARBA" id="ARBA00022771"/>
    </source>
</evidence>
<feature type="domain" description="MYND-type" evidence="6">
    <location>
        <begin position="49"/>
        <end position="98"/>
    </location>
</feature>
<evidence type="ECO:0000256" key="1">
    <source>
        <dbReference type="ARBA" id="ARBA00022723"/>
    </source>
</evidence>
<evidence type="ECO:0000256" key="3">
    <source>
        <dbReference type="ARBA" id="ARBA00022833"/>
    </source>
</evidence>
<keyword evidence="8" id="KW-1185">Reference proteome</keyword>
<feature type="transmembrane region" description="Helical" evidence="5">
    <location>
        <begin position="624"/>
        <end position="647"/>
    </location>
</feature>
<dbReference type="HOGENOM" id="CLU_018400_1_0_1"/>
<name>A0A0C3QBD6_9AGAM</name>
<dbReference type="AlphaFoldDB" id="A0A0C3QBD6"/>
<evidence type="ECO:0000256" key="4">
    <source>
        <dbReference type="PROSITE-ProRule" id="PRU00134"/>
    </source>
</evidence>
<keyword evidence="5" id="KW-1133">Transmembrane helix</keyword>
<reference evidence="8" key="2">
    <citation type="submission" date="2015-01" db="EMBL/GenBank/DDBJ databases">
        <title>Evolutionary Origins and Diversification of the Mycorrhizal Mutualists.</title>
        <authorList>
            <consortium name="DOE Joint Genome Institute"/>
            <consortium name="Mycorrhizal Genomics Consortium"/>
            <person name="Kohler A."/>
            <person name="Kuo A."/>
            <person name="Nagy L.G."/>
            <person name="Floudas D."/>
            <person name="Copeland A."/>
            <person name="Barry K.W."/>
            <person name="Cichocki N."/>
            <person name="Veneault-Fourrey C."/>
            <person name="LaButti K."/>
            <person name="Lindquist E.A."/>
            <person name="Lipzen A."/>
            <person name="Lundell T."/>
            <person name="Morin E."/>
            <person name="Murat C."/>
            <person name="Riley R."/>
            <person name="Ohm R."/>
            <person name="Sun H."/>
            <person name="Tunlid A."/>
            <person name="Henrissat B."/>
            <person name="Grigoriev I.V."/>
            <person name="Hibbett D.S."/>
            <person name="Martin F."/>
        </authorList>
    </citation>
    <scope>NUCLEOTIDE SEQUENCE [LARGE SCALE GENOMIC DNA]</scope>
    <source>
        <strain evidence="8">MUT 4182</strain>
    </source>
</reference>
<dbReference type="OrthoDB" id="5282002at2759"/>
<evidence type="ECO:0000256" key="5">
    <source>
        <dbReference type="SAM" id="Phobius"/>
    </source>
</evidence>
<protein>
    <recommendedName>
        <fullName evidence="6">MYND-type domain-containing protein</fullName>
    </recommendedName>
</protein>
<proteinExistence type="predicted"/>